<dbReference type="InterPro" id="IPR049739">
    <property type="entry name" value="YraL-like"/>
</dbReference>
<dbReference type="Pfam" id="PF08765">
    <property type="entry name" value="Mor"/>
    <property type="match status" value="1"/>
</dbReference>
<organism evidence="2 3">
    <name type="scientific">Bacillus carboniphilus</name>
    <dbReference type="NCBI Taxonomy" id="86663"/>
    <lineage>
        <taxon>Bacteria</taxon>
        <taxon>Bacillati</taxon>
        <taxon>Bacillota</taxon>
        <taxon>Bacilli</taxon>
        <taxon>Bacillales</taxon>
        <taxon>Bacillaceae</taxon>
        <taxon>Bacillus</taxon>
    </lineage>
</organism>
<keyword evidence="3" id="KW-1185">Reference proteome</keyword>
<dbReference type="Proteomes" id="UP001500782">
    <property type="component" value="Unassembled WGS sequence"/>
</dbReference>
<dbReference type="PANTHER" id="PTHR37812:SF1">
    <property type="entry name" value="MU-LIKE PROPHAGE FLUMU PROTEIN C"/>
    <property type="match status" value="1"/>
</dbReference>
<protein>
    <submittedName>
        <fullName evidence="2">CD3324 family protein</fullName>
    </submittedName>
</protein>
<dbReference type="PANTHER" id="PTHR37812">
    <property type="entry name" value="MU-LIKE PROPHAGE FLUMU PROTEIN C"/>
    <property type="match status" value="1"/>
</dbReference>
<proteinExistence type="predicted"/>
<comment type="caution">
    <text evidence="2">The sequence shown here is derived from an EMBL/GenBank/DDBJ whole genome shotgun (WGS) entry which is preliminary data.</text>
</comment>
<dbReference type="InterPro" id="IPR052411">
    <property type="entry name" value="c-mor_Regulatory_Protein"/>
</dbReference>
<dbReference type="NCBIfam" id="NF040785">
    <property type="entry name" value="CD3324_fam"/>
    <property type="match status" value="1"/>
</dbReference>
<dbReference type="RefSeq" id="WP_343797944.1">
    <property type="nucleotide sequence ID" value="NZ_BAAADJ010000017.1"/>
</dbReference>
<sequence length="97" mass="11683">MQYKNGKEVFPPNLLNELQKYIQGELIYIPKKNNQRAGWGEVSGSRRLIARRNEEMYSLYCEGWSFEELEQKYNLSLESIRKIIYKVRGEYNNRKML</sequence>
<evidence type="ECO:0000313" key="2">
    <source>
        <dbReference type="EMBL" id="GAA0326024.1"/>
    </source>
</evidence>
<name>A0ABP3FU50_9BACI</name>
<evidence type="ECO:0000313" key="3">
    <source>
        <dbReference type="Proteomes" id="UP001500782"/>
    </source>
</evidence>
<evidence type="ECO:0000259" key="1">
    <source>
        <dbReference type="Pfam" id="PF08765"/>
    </source>
</evidence>
<dbReference type="SUPFAM" id="SSF46689">
    <property type="entry name" value="Homeodomain-like"/>
    <property type="match status" value="1"/>
</dbReference>
<dbReference type="EMBL" id="BAAADJ010000017">
    <property type="protein sequence ID" value="GAA0326024.1"/>
    <property type="molecule type" value="Genomic_DNA"/>
</dbReference>
<feature type="domain" description="Mor transcription activator" evidence="1">
    <location>
        <begin position="13"/>
        <end position="93"/>
    </location>
</feature>
<reference evidence="3" key="1">
    <citation type="journal article" date="2019" name="Int. J. Syst. Evol. Microbiol.">
        <title>The Global Catalogue of Microorganisms (GCM) 10K type strain sequencing project: providing services to taxonomists for standard genome sequencing and annotation.</title>
        <authorList>
            <consortium name="The Broad Institute Genomics Platform"/>
            <consortium name="The Broad Institute Genome Sequencing Center for Infectious Disease"/>
            <person name="Wu L."/>
            <person name="Ma J."/>
        </authorList>
    </citation>
    <scope>NUCLEOTIDE SEQUENCE [LARGE SCALE GENOMIC DNA]</scope>
    <source>
        <strain evidence="3">JCM 9731</strain>
    </source>
</reference>
<dbReference type="Gene3D" id="1.10.10.60">
    <property type="entry name" value="Homeodomain-like"/>
    <property type="match status" value="1"/>
</dbReference>
<gene>
    <name evidence="2" type="ORF">GCM10008967_15750</name>
</gene>
<dbReference type="InterPro" id="IPR014875">
    <property type="entry name" value="Mor_transcription_activator"/>
</dbReference>
<accession>A0ABP3FU50</accession>
<dbReference type="InterPro" id="IPR009057">
    <property type="entry name" value="Homeodomain-like_sf"/>
</dbReference>